<name>A0A087LER8_GEOSE</name>
<dbReference type="EMBL" id="RCTJ01000103">
    <property type="protein sequence ID" value="RLQ12881.1"/>
    <property type="molecule type" value="Genomic_DNA"/>
</dbReference>
<dbReference type="AlphaFoldDB" id="A0A087LER8"/>
<evidence type="ECO:0000313" key="2">
    <source>
        <dbReference type="EMBL" id="KYD27109.1"/>
    </source>
</evidence>
<dbReference type="Proteomes" id="UP000773850">
    <property type="component" value="Unassembled WGS sequence"/>
</dbReference>
<dbReference type="EMBL" id="LUCS01000018">
    <property type="protein sequence ID" value="KAF6511532.1"/>
    <property type="molecule type" value="Genomic_DNA"/>
</dbReference>
<dbReference type="OrthoDB" id="2428356at2"/>
<evidence type="ECO:0000313" key="8">
    <source>
        <dbReference type="Proteomes" id="UP000773850"/>
    </source>
</evidence>
<dbReference type="RefSeq" id="WP_014195730.1">
    <property type="nucleotide sequence ID" value="NZ_CBCSGJ010000050.1"/>
</dbReference>
<proteinExistence type="predicted"/>
<reference evidence="4 7" key="3">
    <citation type="submission" date="2018-10" db="EMBL/GenBank/DDBJ databases">
        <title>Geobacillus stearothermophilus in processing lines of powdered infant formula.</title>
        <authorList>
            <person name="Rhee M.S."/>
            <person name="Choi I.-G."/>
            <person name="Cho T.J."/>
            <person name="Park B."/>
        </authorList>
    </citation>
    <scope>NUCLEOTIDE SEQUENCE [LARGE SCALE GENOMIC DNA]</scope>
    <source>
        <strain evidence="4 7">FHS-PPGT130</strain>
    </source>
</reference>
<dbReference type="EMBL" id="LQYY01000154">
    <property type="protein sequence ID" value="KYD30996.1"/>
    <property type="molecule type" value="Genomic_DNA"/>
</dbReference>
<sequence>MIHHTWATRPTIKKVKCVHTNAEKYMVSNVLTPGKVYEVKNETDEFYFVIDNSGKVGGFYKDYFEEVK</sequence>
<evidence type="ECO:0000313" key="3">
    <source>
        <dbReference type="EMBL" id="KYD30996.1"/>
    </source>
</evidence>
<organism evidence="2 5">
    <name type="scientific">Geobacillus stearothermophilus</name>
    <name type="common">Bacillus stearothermophilus</name>
    <dbReference type="NCBI Taxonomy" id="1422"/>
    <lineage>
        <taxon>Bacteria</taxon>
        <taxon>Bacillati</taxon>
        <taxon>Bacillota</taxon>
        <taxon>Bacilli</taxon>
        <taxon>Bacillales</taxon>
        <taxon>Anoxybacillaceae</taxon>
        <taxon>Geobacillus</taxon>
    </lineage>
</organism>
<evidence type="ECO:0000313" key="7">
    <source>
        <dbReference type="Proteomes" id="UP000266922"/>
    </source>
</evidence>
<dbReference type="InterPro" id="IPR045447">
    <property type="entry name" value="DUF6501"/>
</dbReference>
<dbReference type="Proteomes" id="UP000266922">
    <property type="component" value="Unassembled WGS sequence"/>
</dbReference>
<evidence type="ECO:0000313" key="1">
    <source>
        <dbReference type="EMBL" id="KAF6511532.1"/>
    </source>
</evidence>
<accession>A0A161WTH8</accession>
<keyword evidence="8" id="KW-1185">Reference proteome</keyword>
<dbReference type="GeneID" id="89612990"/>
<evidence type="ECO:0000313" key="4">
    <source>
        <dbReference type="EMBL" id="RLQ12881.1"/>
    </source>
</evidence>
<dbReference type="EMBL" id="LQYV01000057">
    <property type="protein sequence ID" value="KYD27109.1"/>
    <property type="molecule type" value="Genomic_DNA"/>
</dbReference>
<protein>
    <submittedName>
        <fullName evidence="2">Uncharacterized protein</fullName>
    </submittedName>
</protein>
<dbReference type="Pfam" id="PF20111">
    <property type="entry name" value="DUF6501"/>
    <property type="match status" value="1"/>
</dbReference>
<dbReference type="Proteomes" id="UP000075517">
    <property type="component" value="Unassembled WGS sequence"/>
</dbReference>
<evidence type="ECO:0000313" key="5">
    <source>
        <dbReference type="Proteomes" id="UP000075424"/>
    </source>
</evidence>
<evidence type="ECO:0000313" key="6">
    <source>
        <dbReference type="Proteomes" id="UP000075517"/>
    </source>
</evidence>
<reference evidence="5 6" key="1">
    <citation type="submission" date="2016-01" db="EMBL/GenBank/DDBJ databases">
        <title>Draft Genome Sequences of Seven Thermophilic Sporeformers Isolated from Foods.</title>
        <authorList>
            <person name="Berendsen E.M."/>
            <person name="Wells-Bennik M.H."/>
            <person name="Krawcyk A.O."/>
            <person name="De Jong A."/>
            <person name="Holsappel S."/>
            <person name="Eijlander R.T."/>
            <person name="Kuipers O.P."/>
        </authorList>
    </citation>
    <scope>NUCLEOTIDE SEQUENCE [LARGE SCALE GENOMIC DNA]</scope>
    <source>
        <strain evidence="2 5">B4109</strain>
        <strain evidence="3 6">B4114</strain>
    </source>
</reference>
<accession>A0A087LER8</accession>
<gene>
    <name evidence="2" type="ORF">B4109_1403</name>
    <name evidence="3" type="ORF">B4114_1408</name>
    <name evidence="4" type="ORF">D9548_15080</name>
    <name evidence="1" type="ORF">GS8_1108</name>
</gene>
<dbReference type="Proteomes" id="UP000075424">
    <property type="component" value="Unassembled WGS sequence"/>
</dbReference>
<reference evidence="1 8" key="2">
    <citation type="submission" date="2016-03" db="EMBL/GenBank/DDBJ databases">
        <title>Spore heat resistance.</title>
        <authorList>
            <person name="Boekhorst J."/>
            <person name="Berendsen E.M."/>
            <person name="Wells-Bennik M.H."/>
            <person name="Kuipers O.P."/>
        </authorList>
    </citation>
    <scope>NUCLEOTIDE SEQUENCE [LARGE SCALE GENOMIC DNA]</scope>
    <source>
        <strain evidence="1 8">GS8</strain>
    </source>
</reference>
<dbReference type="PATRIC" id="fig|1422.12.peg.1698"/>
<comment type="caution">
    <text evidence="2">The sequence shown here is derived from an EMBL/GenBank/DDBJ whole genome shotgun (WGS) entry which is preliminary data.</text>
</comment>